<evidence type="ECO:0000313" key="1">
    <source>
        <dbReference type="EMBL" id="VVD61194.1"/>
    </source>
</evidence>
<dbReference type="EMBL" id="CABPRZ010000001">
    <property type="protein sequence ID" value="VVD61194.1"/>
    <property type="molecule type" value="Genomic_DNA"/>
</dbReference>
<dbReference type="AlphaFoldDB" id="A0A5E4RFA7"/>
<reference evidence="1 2" key="1">
    <citation type="submission" date="2019-08" db="EMBL/GenBank/DDBJ databases">
        <authorList>
            <person name="Peeters C."/>
        </authorList>
    </citation>
    <scope>NUCLEOTIDE SEQUENCE [LARGE SCALE GENOMIC DNA]</scope>
    <source>
        <strain evidence="1 2">LMG 30175</strain>
    </source>
</reference>
<evidence type="ECO:0000313" key="2">
    <source>
        <dbReference type="Proteomes" id="UP000414233"/>
    </source>
</evidence>
<protein>
    <submittedName>
        <fullName evidence="1">Uncharacterized protein</fullName>
    </submittedName>
</protein>
<gene>
    <name evidence="1" type="ORF">PTE30175_00107</name>
</gene>
<sequence length="299" mass="33612">MSSIDFIEVAGNGNQPVVAMGHVSVEEIVGERPQHGARLRIFISHNRPSVPYSLVTDSLHLVDYVARTNSALREQLARSRWRAQDARLFFRISACDFAHIEPLHVETWRDLELIWSANLNRVLCLAVEGNRWDILKLLDSIHEQEGSDFNDPTPSLPAAPDPHQAAIKFRNELLAKGWPDGKRVAEMAGGSLGKNPAQYAARLRASGALLGVWDAPLRTFRHPDFQFDAHGKVLPEVAQLLKALPGGDDDRGGWRRAFWLYSPHPRLDAESPAQVFKFDAQRVIDVAKREFDGDRNAHW</sequence>
<dbReference type="Proteomes" id="UP000414233">
    <property type="component" value="Unassembled WGS sequence"/>
</dbReference>
<name>A0A5E4RFA7_9BURK</name>
<accession>A0A5E4RFA7</accession>
<keyword evidence="2" id="KW-1185">Reference proteome</keyword>
<organism evidence="1 2">
    <name type="scientific">Pandoraea terrae</name>
    <dbReference type="NCBI Taxonomy" id="1537710"/>
    <lineage>
        <taxon>Bacteria</taxon>
        <taxon>Pseudomonadati</taxon>
        <taxon>Pseudomonadota</taxon>
        <taxon>Betaproteobacteria</taxon>
        <taxon>Burkholderiales</taxon>
        <taxon>Burkholderiaceae</taxon>
        <taxon>Pandoraea</taxon>
    </lineage>
</organism>
<dbReference type="RefSeq" id="WP_224788537.1">
    <property type="nucleotide sequence ID" value="NZ_CABPRZ010000001.1"/>
</dbReference>
<proteinExistence type="predicted"/>